<protein>
    <submittedName>
        <fullName evidence="2">Uncharacterized protein</fullName>
    </submittedName>
</protein>
<feature type="region of interest" description="Disordered" evidence="1">
    <location>
        <begin position="74"/>
        <end position="113"/>
    </location>
</feature>
<sequence length="113" mass="12613">MPVKATLKRSVRQTADEADRVRELVAKFDRGPVTKQDVLEACKIIQHEAVLLHDGGHRAAELLARCLIEMLEKGAGRKRRAKESPRRKRGKISSPQSLDSLGFAEGRMCKIPV</sequence>
<feature type="compositionally biased region" description="Basic residues" evidence="1">
    <location>
        <begin position="76"/>
        <end position="91"/>
    </location>
</feature>
<accession>A0A7C2E3C0</accession>
<proteinExistence type="predicted"/>
<dbReference type="EMBL" id="DSMU01000149">
    <property type="protein sequence ID" value="HEL65505.1"/>
    <property type="molecule type" value="Genomic_DNA"/>
</dbReference>
<dbReference type="AlphaFoldDB" id="A0A7C2E3C0"/>
<evidence type="ECO:0000256" key="1">
    <source>
        <dbReference type="SAM" id="MobiDB-lite"/>
    </source>
</evidence>
<comment type="caution">
    <text evidence="2">The sequence shown here is derived from an EMBL/GenBank/DDBJ whole genome shotgun (WGS) entry which is preliminary data.</text>
</comment>
<organism evidence="2">
    <name type="scientific">Ammonifex degensii</name>
    <dbReference type="NCBI Taxonomy" id="42838"/>
    <lineage>
        <taxon>Bacteria</taxon>
        <taxon>Bacillati</taxon>
        <taxon>Bacillota</taxon>
        <taxon>Clostridia</taxon>
        <taxon>Thermoanaerobacterales</taxon>
        <taxon>Thermoanaerobacteraceae</taxon>
        <taxon>Ammonifex</taxon>
    </lineage>
</organism>
<gene>
    <name evidence="2" type="ORF">ENQ34_02340</name>
</gene>
<reference evidence="2" key="1">
    <citation type="journal article" date="2020" name="mSystems">
        <title>Genome- and Community-Level Interaction Insights into Carbon Utilization and Element Cycling Functions of Hydrothermarchaeota in Hydrothermal Sediment.</title>
        <authorList>
            <person name="Zhou Z."/>
            <person name="Liu Y."/>
            <person name="Xu W."/>
            <person name="Pan J."/>
            <person name="Luo Z.H."/>
            <person name="Li M."/>
        </authorList>
    </citation>
    <scope>NUCLEOTIDE SEQUENCE [LARGE SCALE GENOMIC DNA]</scope>
    <source>
        <strain evidence="2">SpSt-300</strain>
    </source>
</reference>
<name>A0A7C2E3C0_9THEO</name>
<evidence type="ECO:0000313" key="2">
    <source>
        <dbReference type="EMBL" id="HEL65505.1"/>
    </source>
</evidence>